<organism evidence="2 3">
    <name type="scientific">Listeria cornellensis FSL F6-0969</name>
    <dbReference type="NCBI Taxonomy" id="1265820"/>
    <lineage>
        <taxon>Bacteria</taxon>
        <taxon>Bacillati</taxon>
        <taxon>Bacillota</taxon>
        <taxon>Bacilli</taxon>
        <taxon>Bacillales</taxon>
        <taxon>Listeriaceae</taxon>
        <taxon>Listeria</taxon>
    </lineage>
</organism>
<keyword evidence="2" id="KW-0808">Transferase</keyword>
<sequence length="61" mass="7049">MIVIQLLFSGFVLVILGMIGEYIGRIYDEVKDRPLYIVAEHYGFEKSHVKSEAVFMNQRAN</sequence>
<keyword evidence="1" id="KW-1133">Transmembrane helix</keyword>
<feature type="transmembrane region" description="Helical" evidence="1">
    <location>
        <begin position="6"/>
        <end position="24"/>
    </location>
</feature>
<comment type="caution">
    <text evidence="2">The sequence shown here is derived from an EMBL/GenBank/DDBJ whole genome shotgun (WGS) entry which is preliminary data.</text>
</comment>
<name>W7C277_9LIST</name>
<keyword evidence="3" id="KW-1185">Reference proteome</keyword>
<keyword evidence="1" id="KW-0812">Transmembrane</keyword>
<dbReference type="STRING" id="1265820.PCORN_05703"/>
<keyword evidence="1" id="KW-0472">Membrane</keyword>
<dbReference type="PATRIC" id="fig|1265820.5.peg.1119"/>
<proteinExistence type="predicted"/>
<evidence type="ECO:0000256" key="1">
    <source>
        <dbReference type="SAM" id="Phobius"/>
    </source>
</evidence>
<dbReference type="GO" id="GO:0016740">
    <property type="term" value="F:transferase activity"/>
    <property type="evidence" value="ECO:0007669"/>
    <property type="project" value="UniProtKB-KW"/>
</dbReference>
<reference evidence="2 3" key="1">
    <citation type="journal article" date="2014" name="Int. J. Syst. Evol. Microbiol.">
        <title>Listeria floridensis sp. nov., Listeria aquatica sp. nov., Listeria cornellensis sp. nov., Listeria riparia sp. nov. and Listeria grandensis sp. nov., from agricultural and natural environments.</title>
        <authorList>
            <person name="den Bakker H.C."/>
            <person name="Warchocki S."/>
            <person name="Wright E.M."/>
            <person name="Allred A.F."/>
            <person name="Ahlstrom C."/>
            <person name="Manuel C.S."/>
            <person name="Stasiewicz M.J."/>
            <person name="Burrell A."/>
            <person name="Roof S."/>
            <person name="Strawn L."/>
            <person name="Fortes E.D."/>
            <person name="Nightingale K.K."/>
            <person name="Kephart D."/>
            <person name="Wiedmann M."/>
        </authorList>
    </citation>
    <scope>NUCLEOTIDE SEQUENCE [LARGE SCALE GENOMIC DNA]</scope>
    <source>
        <strain evidence="3">FSL F6-969</strain>
    </source>
</reference>
<dbReference type="AlphaFoldDB" id="W7C277"/>
<gene>
    <name evidence="2" type="ORF">PCORN_05703</name>
</gene>
<dbReference type="EMBL" id="AODE01000012">
    <property type="protein sequence ID" value="EUJ31290.1"/>
    <property type="molecule type" value="Genomic_DNA"/>
</dbReference>
<accession>W7C277</accession>
<dbReference type="Proteomes" id="UP000019254">
    <property type="component" value="Unassembled WGS sequence"/>
</dbReference>
<evidence type="ECO:0000313" key="3">
    <source>
        <dbReference type="Proteomes" id="UP000019254"/>
    </source>
</evidence>
<protein>
    <submittedName>
        <fullName evidence="2">Glycosyltransferase</fullName>
    </submittedName>
</protein>
<evidence type="ECO:0000313" key="2">
    <source>
        <dbReference type="EMBL" id="EUJ31290.1"/>
    </source>
</evidence>